<reference evidence="2" key="1">
    <citation type="submission" date="2022-11" db="UniProtKB">
        <authorList>
            <consortium name="WormBaseParasite"/>
        </authorList>
    </citation>
    <scope>IDENTIFICATION</scope>
</reference>
<dbReference type="Proteomes" id="UP000887580">
    <property type="component" value="Unplaced"/>
</dbReference>
<proteinExistence type="predicted"/>
<sequence length="345" mass="39300">MMNLLGGASRKITSMLTIPPDDGDDVKTDIDKNDEQNINEEEDAIDPERKSAEEVGINTTLIANKLFAFAKQAKTQAQEYAKTASEHATEYAQKASAQASVFAEKASKLSESVTQKSLLGELEKENKQFSEQLKQEKCDIQTQIPAPWVGMPDEALARKHILSLATDTRNFLEDPPTGREVEIENLEQVAKDLIQHDPMLSKMRYELVPKKITEERFWHNYFYRVSLVKKVLLSKAVAKEASDQTPQTSGNKSNEQENKDEIEDETKRRSPSLKEELDEQEEKEKDKSPKKTSKSSSPVDEDWEKELLSDFDYELVEKGTGKNEEQWEKEIQELLEAESQEEKSP</sequence>
<evidence type="ECO:0000313" key="2">
    <source>
        <dbReference type="WBParaSite" id="PS1159_v2.g17427.t1"/>
    </source>
</evidence>
<accession>A0AC35FH27</accession>
<name>A0AC35FH27_9BILA</name>
<evidence type="ECO:0000313" key="1">
    <source>
        <dbReference type="Proteomes" id="UP000887580"/>
    </source>
</evidence>
<protein>
    <submittedName>
        <fullName evidence="2">BSD domain-containing protein</fullName>
    </submittedName>
</protein>
<dbReference type="WBParaSite" id="PS1159_v2.g17427.t1">
    <property type="protein sequence ID" value="PS1159_v2.g17427.t1"/>
    <property type="gene ID" value="PS1159_v2.g17427"/>
</dbReference>
<organism evidence="1 2">
    <name type="scientific">Panagrolaimus sp. PS1159</name>
    <dbReference type="NCBI Taxonomy" id="55785"/>
    <lineage>
        <taxon>Eukaryota</taxon>
        <taxon>Metazoa</taxon>
        <taxon>Ecdysozoa</taxon>
        <taxon>Nematoda</taxon>
        <taxon>Chromadorea</taxon>
        <taxon>Rhabditida</taxon>
        <taxon>Tylenchina</taxon>
        <taxon>Panagrolaimomorpha</taxon>
        <taxon>Panagrolaimoidea</taxon>
        <taxon>Panagrolaimidae</taxon>
        <taxon>Panagrolaimus</taxon>
    </lineage>
</organism>